<dbReference type="InterPro" id="IPR057326">
    <property type="entry name" value="KR_dom"/>
</dbReference>
<dbReference type="CDD" id="cd05233">
    <property type="entry name" value="SDR_c"/>
    <property type="match status" value="1"/>
</dbReference>
<dbReference type="Gene3D" id="3.40.50.720">
    <property type="entry name" value="NAD(P)-binding Rossmann-like Domain"/>
    <property type="match status" value="1"/>
</dbReference>
<dbReference type="PRINTS" id="PR00081">
    <property type="entry name" value="GDHRDH"/>
</dbReference>
<dbReference type="Pfam" id="PF00106">
    <property type="entry name" value="adh_short"/>
    <property type="match status" value="1"/>
</dbReference>
<dbReference type="PANTHER" id="PTHR44196:SF2">
    <property type="entry name" value="SHORT-CHAIN DEHYDROGENASE-RELATED"/>
    <property type="match status" value="1"/>
</dbReference>
<dbReference type="Proteomes" id="UP000569914">
    <property type="component" value="Unassembled WGS sequence"/>
</dbReference>
<evidence type="ECO:0000256" key="3">
    <source>
        <dbReference type="RuleBase" id="RU000363"/>
    </source>
</evidence>
<dbReference type="SMART" id="SM00822">
    <property type="entry name" value="PKS_KR"/>
    <property type="match status" value="1"/>
</dbReference>
<comment type="caution">
    <text evidence="6">The sequence shown here is derived from an EMBL/GenBank/DDBJ whole genome shotgun (WGS) entry which is preliminary data.</text>
</comment>
<accession>A0A7Y9I833</accession>
<evidence type="ECO:0000313" key="6">
    <source>
        <dbReference type="EMBL" id="NYE72039.1"/>
    </source>
</evidence>
<dbReference type="PRINTS" id="PR00080">
    <property type="entry name" value="SDRFAMILY"/>
</dbReference>
<keyword evidence="2" id="KW-0560">Oxidoreductase</keyword>
<evidence type="ECO:0000256" key="2">
    <source>
        <dbReference type="ARBA" id="ARBA00023002"/>
    </source>
</evidence>
<evidence type="ECO:0000313" key="7">
    <source>
        <dbReference type="Proteomes" id="UP000569914"/>
    </source>
</evidence>
<organism evidence="6 7">
    <name type="scientific">Microlunatus parietis</name>
    <dbReference type="NCBI Taxonomy" id="682979"/>
    <lineage>
        <taxon>Bacteria</taxon>
        <taxon>Bacillati</taxon>
        <taxon>Actinomycetota</taxon>
        <taxon>Actinomycetes</taxon>
        <taxon>Propionibacteriales</taxon>
        <taxon>Propionibacteriaceae</taxon>
        <taxon>Microlunatus</taxon>
    </lineage>
</organism>
<dbReference type="InterPro" id="IPR036291">
    <property type="entry name" value="NAD(P)-bd_dom_sf"/>
</dbReference>
<evidence type="ECO:0000256" key="4">
    <source>
        <dbReference type="SAM" id="Coils"/>
    </source>
</evidence>
<dbReference type="InterPro" id="IPR002347">
    <property type="entry name" value="SDR_fam"/>
</dbReference>
<dbReference type="PIRSF" id="PIRSF000126">
    <property type="entry name" value="11-beta-HSD1"/>
    <property type="match status" value="1"/>
</dbReference>
<dbReference type="EMBL" id="JACCBU010000001">
    <property type="protein sequence ID" value="NYE72039.1"/>
    <property type="molecule type" value="Genomic_DNA"/>
</dbReference>
<dbReference type="GO" id="GO:0016491">
    <property type="term" value="F:oxidoreductase activity"/>
    <property type="evidence" value="ECO:0007669"/>
    <property type="project" value="UniProtKB-KW"/>
</dbReference>
<sequence>MATALITGGTSGIGAAFARALAARGTDLVLVARNVDRLKRAADELSERYAVAVEVLPADLGVREDVFRVAERLTDTERPIEILVNNAGFGIHTKLTAEDPSPHEHAIDVMCKAVLTLGGAAGRAMADRGHGQIINVSSTAGFVVLGNYSAIKAWVTSYSEGLAVELRSTGVTVTALCPGWVRTEFHERANLKTSRIPDPLWLDADRVVEECLADAARGRPVSIPSKRYQVLIFLARHLPRRVIGAVSARISSGRR</sequence>
<keyword evidence="7" id="KW-1185">Reference proteome</keyword>
<reference evidence="6 7" key="1">
    <citation type="submission" date="2020-07" db="EMBL/GenBank/DDBJ databases">
        <title>Sequencing the genomes of 1000 actinobacteria strains.</title>
        <authorList>
            <person name="Klenk H.-P."/>
        </authorList>
    </citation>
    <scope>NUCLEOTIDE SEQUENCE [LARGE SCALE GENOMIC DNA]</scope>
    <source>
        <strain evidence="6 7">DSM 22083</strain>
    </source>
</reference>
<dbReference type="PANTHER" id="PTHR44196">
    <property type="entry name" value="DEHYDROGENASE/REDUCTASE SDR FAMILY MEMBER 7B"/>
    <property type="match status" value="1"/>
</dbReference>
<dbReference type="SUPFAM" id="SSF51735">
    <property type="entry name" value="NAD(P)-binding Rossmann-fold domains"/>
    <property type="match status" value="1"/>
</dbReference>
<evidence type="ECO:0000259" key="5">
    <source>
        <dbReference type="SMART" id="SM00822"/>
    </source>
</evidence>
<keyword evidence="4" id="KW-0175">Coiled coil</keyword>
<protein>
    <recommendedName>
        <fullName evidence="5">Ketoreductase domain-containing protein</fullName>
    </recommendedName>
</protein>
<comment type="similarity">
    <text evidence="1 3">Belongs to the short-chain dehydrogenases/reductases (SDR) family.</text>
</comment>
<evidence type="ECO:0000256" key="1">
    <source>
        <dbReference type="ARBA" id="ARBA00006484"/>
    </source>
</evidence>
<proteinExistence type="inferred from homology"/>
<name>A0A7Y9I833_9ACTN</name>
<dbReference type="GO" id="GO:0016020">
    <property type="term" value="C:membrane"/>
    <property type="evidence" value="ECO:0007669"/>
    <property type="project" value="TreeGrafter"/>
</dbReference>
<gene>
    <name evidence="6" type="ORF">BKA15_003368</name>
</gene>
<dbReference type="RefSeq" id="WP_179752596.1">
    <property type="nucleotide sequence ID" value="NZ_JACCBU010000001.1"/>
</dbReference>
<feature type="coiled-coil region" evidence="4">
    <location>
        <begin position="28"/>
        <end position="55"/>
    </location>
</feature>
<feature type="domain" description="Ketoreductase" evidence="5">
    <location>
        <begin position="2"/>
        <end position="183"/>
    </location>
</feature>
<dbReference type="AlphaFoldDB" id="A0A7Y9I833"/>